<evidence type="ECO:0000256" key="5">
    <source>
        <dbReference type="ARBA" id="ARBA00023125"/>
    </source>
</evidence>
<feature type="compositionally biased region" description="Polar residues" evidence="7">
    <location>
        <begin position="417"/>
        <end position="429"/>
    </location>
</feature>
<keyword evidence="10" id="KW-1185">Reference proteome</keyword>
<evidence type="ECO:0000256" key="1">
    <source>
        <dbReference type="ARBA" id="ARBA00022723"/>
    </source>
</evidence>
<feature type="region of interest" description="Disordered" evidence="7">
    <location>
        <begin position="1"/>
        <end position="130"/>
    </location>
</feature>
<sequence>MSSRPPPMEAPLYADHHRHHHRRREPPPPPPPRYLPPPPPHLPPPTPYHPGFHEDPNVYTPHHRHHHHLHHLHDDHHKSHQLLLPPQTPPPPPPPPLQPHPPSQSYRPLPAPPHAPPPQTLPPPPVQSFQSIDRIDDDRHRRLVCHHNDNRLGGVCHPKLALVADNHVPRPYVQLDLGRDSRYHVKRDADAISRFRDDGVDGFESRRQDGFSRARSVLYDDSFRSSLSSSSKIHGLIEDSELLSEKRRRYSHRQVPSLGFHDLVFETRDREINVVDGIPFVSRESQVHESDWGRYSSSTRRSRVGSNEYNVTPRRQVQKKSAFLRLQEPRVDRRIGDDERLHNFIHRDENGSGSLRGKGPLVFPDHGMKEKREGRSVELDVSFKSNSLVAKAVVAPTSSSTVPGKESTPRTKRLKSSAASNGGFTNTLINKPDKSMVNPTRPPEIASCTLTDSKPSKERVVAASNTGSKINNQPFSKGTSSSVGKSKVYQSFCPPVLDQDGRLPFRSGIMADSDGKVNETHSKMHIDSDKVGTSMSDGKEISLETGIASGSDSGNIRGIESNNILANKSPTVKIEKKKKVMKKAVKRVRVVKKNKPHSEMMTLKHLHGNDDHIRIDSSGVTGFDKGANPSKEDTACTAIQMFHNVGANDASDGVSDLLQSNDVKGTLQGFPLQECGSDPDILETPLPQDVGENCGASRPIHSAVVEDKKACHTNSDSSLGCLHTNSRFFENLPASPFKSTFETGIEKLSLMQENDVGRLSYMPGRDIPDSLTLEDMNIHGVSTGKTVPFGRKIPVSSSDKVLVRSQDPSAASGLRVLDGSYSNSYLNQVSALDMRKAGGYSSKFSGSSTGCNAYTSANLDENMTFKDSTILHDLRQSSSVDLPASLKIHDSKGNLSIAASPIKVKELTTYVIDSRQDGVSKLDMLSSNTAGTCRETVNISCCSPSDALDTCKNMPVEDFGLQIATASCVRCVDSGLPSGSRRHDVSHGNKSIDELSDAKDLNKKGIDADEYENPSTCKKRGTTPSHPVFSNLGMYQSNDAGLLADSHASCSEMQLTACESLKKSGIEAATPPMNTPRDSNSSPSWKAKDVSLMKSADAVSSAANRSFDDTLQLRRSVFDSGLLGVRASSIRNKYSVSQLIMEENQKDNFPVKATSDHPDGVLNIEKNKGKKVGLHSVEAQVMGAGETADCRSLGTHVLTRESGSSSVVRKTDSDIHELEESPSVSTYVPSSADGDGIYNSNSNDEGVDSVLHPISDMSSPENISNYLIRQIPRWKLSIDEIPPGRLRGKDAQEKENVMVGGGSEISVLTLSAHSTKVDRISDHGMEIDCISPEKDVILSSEALKKTEYNLKKPEPYGMRNQPNRVMQRSFPARSSFGSKTSKVISANGATKSNTWHRPSNSSVSLSGKKPVSSILAGKRQLTVDAGELYIRKGNSLVRKSGVDTCQSQIHHVTSSAAHRINSSGEDDLKRSIGTGKINNLNHNVDLLKTGGMSAPLEKANTSLFPSVHNLPNHTAMSSDSCTILNSAGPSLDGYFGNRLDSVDCTSSSDQLNTSKDALKISETREDQLCSANKLEGMKELPNESLTASALKRITYVKRKSNQLVATTKSSDLPSQIVHKTQVLSSDGYFKRNKNQLIRTSIGNLMKQMSALPEHSRNSEDQGTPAVSCGRILNRGLSSKVWTLWGSKLSKSYRHPLHHQKCYQKVLPQLFPWKRATYWRRYMQTTCGLADKSSSAISRRLMLVRKRDTVYVRSAHGLSLRKSKVLSVGGTSLKWSKSIERQSKKANEDATRAVVAAEREKKEQNGSFPVSSRTKSKFRSSRAGERIFRIGSFRYKMDASRRTLQRISDDESAYSSVSQAKDDTRKSYVPRRLVIGNDEYVRIGNGNQLIRDPKKRTRLLASEKVRWSLHTARLRLTKRRKYCQFFTRFGKCNKDDGKCPYIHDPSKIAVCTKFINGSCSNKDCKLTHEIIPERMPDCSYFLQGLCTNKSCPYRHVNVNQNYPTCEAFLRGYCPDGNECRNKHSYICPTFEATGRCQQGSKCKLHHPKGRSKGKKRKRSGEKSSLGRYFGSMTMRLSKQGTAAPERVRVEDVDDNSVFSDYISIDVSDDEARESDDPMIYDEIDPLDVRLDNLDELIKPLRIMDKMPTI</sequence>
<feature type="zinc finger region" description="C3H1-type" evidence="6">
    <location>
        <begin position="1998"/>
        <end position="2025"/>
    </location>
</feature>
<dbReference type="FunFam" id="4.10.1000.10:FF:000008">
    <property type="entry name" value="zinc finger CCCH domain-containing protein 3"/>
    <property type="match status" value="1"/>
</dbReference>
<feature type="compositionally biased region" description="Pro residues" evidence="7">
    <location>
        <begin position="109"/>
        <end position="126"/>
    </location>
</feature>
<feature type="compositionally biased region" description="Basic residues" evidence="7">
    <location>
        <begin position="61"/>
        <end position="71"/>
    </location>
</feature>
<dbReference type="Gene3D" id="4.10.1000.10">
    <property type="entry name" value="Zinc finger, CCCH-type"/>
    <property type="match status" value="2"/>
</dbReference>
<keyword evidence="3 6" id="KW-0863">Zinc-finger</keyword>
<evidence type="ECO:0000256" key="7">
    <source>
        <dbReference type="SAM" id="MobiDB-lite"/>
    </source>
</evidence>
<organism evidence="9 10">
    <name type="scientific">Eucalyptus globulus</name>
    <name type="common">Tasmanian blue gum</name>
    <dbReference type="NCBI Taxonomy" id="34317"/>
    <lineage>
        <taxon>Eukaryota</taxon>
        <taxon>Viridiplantae</taxon>
        <taxon>Streptophyta</taxon>
        <taxon>Embryophyta</taxon>
        <taxon>Tracheophyta</taxon>
        <taxon>Spermatophyta</taxon>
        <taxon>Magnoliopsida</taxon>
        <taxon>eudicotyledons</taxon>
        <taxon>Gunneridae</taxon>
        <taxon>Pentapetalae</taxon>
        <taxon>rosids</taxon>
        <taxon>malvids</taxon>
        <taxon>Myrtales</taxon>
        <taxon>Myrtaceae</taxon>
        <taxon>Myrtoideae</taxon>
        <taxon>Eucalypteae</taxon>
        <taxon>Eucalyptus</taxon>
    </lineage>
</organism>
<feature type="compositionally biased region" description="Basic and acidic residues" evidence="7">
    <location>
        <begin position="1209"/>
        <end position="1219"/>
    </location>
</feature>
<feature type="domain" description="C3H1-type" evidence="8">
    <location>
        <begin position="1998"/>
        <end position="2025"/>
    </location>
</feature>
<evidence type="ECO:0000313" key="9">
    <source>
        <dbReference type="EMBL" id="KAL3737306.1"/>
    </source>
</evidence>
<dbReference type="GO" id="GO:0003677">
    <property type="term" value="F:DNA binding"/>
    <property type="evidence" value="ECO:0007669"/>
    <property type="project" value="UniProtKB-KW"/>
</dbReference>
<keyword evidence="1 6" id="KW-0479">Metal-binding</keyword>
<feature type="compositionally biased region" description="Pro residues" evidence="7">
    <location>
        <begin position="86"/>
        <end position="102"/>
    </location>
</feature>
<feature type="zinc finger region" description="C3H1-type" evidence="6">
    <location>
        <begin position="1916"/>
        <end position="1945"/>
    </location>
</feature>
<feature type="zinc finger region" description="C3H1-type" evidence="6">
    <location>
        <begin position="1971"/>
        <end position="1997"/>
    </location>
</feature>
<feature type="region of interest" description="Disordered" evidence="7">
    <location>
        <begin position="2039"/>
        <end position="2064"/>
    </location>
</feature>
<reference evidence="9 10" key="1">
    <citation type="submission" date="2024-11" db="EMBL/GenBank/DDBJ databases">
        <title>Chromosome-level genome assembly of Eucalyptus globulus Labill. provides insights into its genome evolution.</title>
        <authorList>
            <person name="Li X."/>
        </authorList>
    </citation>
    <scope>NUCLEOTIDE SEQUENCE [LARGE SCALE GENOMIC DNA]</scope>
    <source>
        <strain evidence="9">CL2024</strain>
        <tissue evidence="9">Fresh tender leaves</tissue>
    </source>
</reference>
<feature type="region of interest" description="Disordered" evidence="7">
    <location>
        <begin position="1387"/>
        <end position="1408"/>
    </location>
</feature>
<dbReference type="PANTHER" id="PTHR46156">
    <property type="entry name" value="CCCH ZINGC FINGER"/>
    <property type="match status" value="1"/>
</dbReference>
<name>A0ABD3KJR1_EUCGL</name>
<feature type="region of interest" description="Disordered" evidence="7">
    <location>
        <begin position="396"/>
        <end position="458"/>
    </location>
</feature>
<dbReference type="SMART" id="SM00356">
    <property type="entry name" value="ZnF_C3H1"/>
    <property type="match status" value="5"/>
</dbReference>
<dbReference type="FunFam" id="4.10.1000.10:FF:000022">
    <property type="entry name" value="Zinc finger CCCH domain-containing protein 7"/>
    <property type="match status" value="1"/>
</dbReference>
<evidence type="ECO:0000256" key="2">
    <source>
        <dbReference type="ARBA" id="ARBA00022737"/>
    </source>
</evidence>
<evidence type="ECO:0000256" key="3">
    <source>
        <dbReference type="ARBA" id="ARBA00022771"/>
    </source>
</evidence>
<feature type="region of interest" description="Disordered" evidence="7">
    <location>
        <begin position="1204"/>
        <end position="1244"/>
    </location>
</feature>
<evidence type="ECO:0000256" key="6">
    <source>
        <dbReference type="PROSITE-ProRule" id="PRU00723"/>
    </source>
</evidence>
<proteinExistence type="predicted"/>
<dbReference type="GO" id="GO:0005634">
    <property type="term" value="C:nucleus"/>
    <property type="evidence" value="ECO:0007669"/>
    <property type="project" value="UniProtKB-ARBA"/>
</dbReference>
<evidence type="ECO:0000256" key="4">
    <source>
        <dbReference type="ARBA" id="ARBA00022833"/>
    </source>
</evidence>
<dbReference type="PROSITE" id="PS50103">
    <property type="entry name" value="ZF_C3H1"/>
    <property type="match status" value="3"/>
</dbReference>
<feature type="domain" description="C3H1-type" evidence="8">
    <location>
        <begin position="1971"/>
        <end position="1997"/>
    </location>
</feature>
<feature type="region of interest" description="Disordered" evidence="7">
    <location>
        <begin position="348"/>
        <end position="367"/>
    </location>
</feature>
<dbReference type="InterPro" id="IPR000571">
    <property type="entry name" value="Znf_CCCH"/>
</dbReference>
<comment type="caution">
    <text evidence="9">The sequence shown here is derived from an EMBL/GenBank/DDBJ whole genome shotgun (WGS) entry which is preliminary data.</text>
</comment>
<evidence type="ECO:0000259" key="8">
    <source>
        <dbReference type="PROSITE" id="PS50103"/>
    </source>
</evidence>
<accession>A0ABD3KJR1</accession>
<feature type="domain" description="C3H1-type" evidence="8">
    <location>
        <begin position="1916"/>
        <end position="1945"/>
    </location>
</feature>
<evidence type="ECO:0000313" key="10">
    <source>
        <dbReference type="Proteomes" id="UP001634007"/>
    </source>
</evidence>
<feature type="compositionally biased region" description="Basic residues" evidence="7">
    <location>
        <begin position="2041"/>
        <end position="2058"/>
    </location>
</feature>
<keyword evidence="4 6" id="KW-0862">Zinc</keyword>
<gene>
    <name evidence="9" type="ORF">ACJRO7_026126</name>
</gene>
<dbReference type="EMBL" id="JBJKBG010000006">
    <property type="protein sequence ID" value="KAL3737306.1"/>
    <property type="molecule type" value="Genomic_DNA"/>
</dbReference>
<feature type="compositionally biased region" description="Pro residues" evidence="7">
    <location>
        <begin position="27"/>
        <end position="48"/>
    </location>
</feature>
<dbReference type="PANTHER" id="PTHR46156:SF1">
    <property type="entry name" value="ZINC FINGER CCCH DOMAIN-CONTAINING PROTEIN 3"/>
    <property type="match status" value="1"/>
</dbReference>
<feature type="compositionally biased region" description="Polar residues" evidence="7">
    <location>
        <begin position="1387"/>
        <end position="1405"/>
    </location>
</feature>
<keyword evidence="5" id="KW-0238">DNA-binding</keyword>
<dbReference type="GO" id="GO:0008270">
    <property type="term" value="F:zinc ion binding"/>
    <property type="evidence" value="ECO:0007669"/>
    <property type="project" value="UniProtKB-KW"/>
</dbReference>
<dbReference type="Proteomes" id="UP001634007">
    <property type="component" value="Unassembled WGS sequence"/>
</dbReference>
<keyword evidence="2" id="KW-0677">Repeat</keyword>
<protein>
    <recommendedName>
        <fullName evidence="8">C3H1-type domain-containing protein</fullName>
    </recommendedName>
</protein>